<dbReference type="EMBL" id="CP133617">
    <property type="protein sequence ID" value="WMV35509.1"/>
    <property type="molecule type" value="Genomic_DNA"/>
</dbReference>
<reference evidence="1" key="1">
    <citation type="submission" date="2023-08" db="EMBL/GenBank/DDBJ databases">
        <title>A de novo genome assembly of Solanum verrucosum Schlechtendal, a Mexican diploid species geographically isolated from the other diploid A-genome species in potato relatives.</title>
        <authorList>
            <person name="Hosaka K."/>
        </authorList>
    </citation>
    <scope>NUCLEOTIDE SEQUENCE</scope>
    <source>
        <tissue evidence="1">Young leaves</tissue>
    </source>
</reference>
<gene>
    <name evidence="1" type="ORF">MTR67_028894</name>
</gene>
<sequence>MVKIGQSLVSWKAKKQSTVSRSSTEAEYRSLASTMSELVWLLGMLKEVDAEIQLSVQICSNAKLLFKLLQIQYIMKGQNTLRLTVIS</sequence>
<keyword evidence="2" id="KW-1185">Reference proteome</keyword>
<proteinExistence type="predicted"/>
<evidence type="ECO:0000313" key="1">
    <source>
        <dbReference type="EMBL" id="WMV35509.1"/>
    </source>
</evidence>
<dbReference type="PANTHER" id="PTHR11439">
    <property type="entry name" value="GAG-POL-RELATED RETROTRANSPOSON"/>
    <property type="match status" value="1"/>
</dbReference>
<organism evidence="1 2">
    <name type="scientific">Solanum verrucosum</name>
    <dbReference type="NCBI Taxonomy" id="315347"/>
    <lineage>
        <taxon>Eukaryota</taxon>
        <taxon>Viridiplantae</taxon>
        <taxon>Streptophyta</taxon>
        <taxon>Embryophyta</taxon>
        <taxon>Tracheophyta</taxon>
        <taxon>Spermatophyta</taxon>
        <taxon>Magnoliopsida</taxon>
        <taxon>eudicotyledons</taxon>
        <taxon>Gunneridae</taxon>
        <taxon>Pentapetalae</taxon>
        <taxon>asterids</taxon>
        <taxon>lamiids</taxon>
        <taxon>Solanales</taxon>
        <taxon>Solanaceae</taxon>
        <taxon>Solanoideae</taxon>
        <taxon>Solaneae</taxon>
        <taxon>Solanum</taxon>
    </lineage>
</organism>
<dbReference type="AlphaFoldDB" id="A0AAF0RBZ3"/>
<dbReference type="CDD" id="cd09272">
    <property type="entry name" value="RNase_HI_RT_Ty1"/>
    <property type="match status" value="1"/>
</dbReference>
<name>A0AAF0RBZ3_SOLVR</name>
<accession>A0AAF0RBZ3</accession>
<evidence type="ECO:0000313" key="2">
    <source>
        <dbReference type="Proteomes" id="UP001234989"/>
    </source>
</evidence>
<protein>
    <submittedName>
        <fullName evidence="1">Uncharacterized protein</fullName>
    </submittedName>
</protein>
<dbReference type="Proteomes" id="UP001234989">
    <property type="component" value="Chromosome 6"/>
</dbReference>
<dbReference type="PANTHER" id="PTHR11439:SF466">
    <property type="entry name" value="CCHC-TYPE DOMAIN-CONTAINING PROTEIN"/>
    <property type="match status" value="1"/>
</dbReference>